<dbReference type="AlphaFoldDB" id="A0A7I8KUK0"/>
<dbReference type="PROSITE" id="PS51005">
    <property type="entry name" value="NAC"/>
    <property type="match status" value="1"/>
</dbReference>
<dbReference type="PANTHER" id="PTHR31079">
    <property type="entry name" value="NAC DOMAIN-CONTAINING PROTEIN 73"/>
    <property type="match status" value="1"/>
</dbReference>
<feature type="compositionally biased region" description="Basic and acidic residues" evidence="5">
    <location>
        <begin position="210"/>
        <end position="219"/>
    </location>
</feature>
<evidence type="ECO:0000256" key="3">
    <source>
        <dbReference type="ARBA" id="ARBA00023163"/>
    </source>
</evidence>
<feature type="region of interest" description="Disordered" evidence="5">
    <location>
        <begin position="173"/>
        <end position="226"/>
    </location>
</feature>
<dbReference type="GO" id="GO:0005634">
    <property type="term" value="C:nucleus"/>
    <property type="evidence" value="ECO:0007669"/>
    <property type="project" value="TreeGrafter"/>
</dbReference>
<dbReference type="InterPro" id="IPR036093">
    <property type="entry name" value="NAC_dom_sf"/>
</dbReference>
<dbReference type="GO" id="GO:0003700">
    <property type="term" value="F:DNA-binding transcription factor activity"/>
    <property type="evidence" value="ECO:0007669"/>
    <property type="project" value="InterPro"/>
</dbReference>
<dbReference type="FunFam" id="2.170.150.80:FF:000009">
    <property type="entry name" value="NAC domain-containing protein 8"/>
    <property type="match status" value="1"/>
</dbReference>
<keyword evidence="8" id="KW-1185">Reference proteome</keyword>
<gene>
    <name evidence="7" type="ORF">SI8410_09012158</name>
</gene>
<keyword evidence="2" id="KW-0238">DNA-binding</keyword>
<organism evidence="7 8">
    <name type="scientific">Spirodela intermedia</name>
    <name type="common">Intermediate duckweed</name>
    <dbReference type="NCBI Taxonomy" id="51605"/>
    <lineage>
        <taxon>Eukaryota</taxon>
        <taxon>Viridiplantae</taxon>
        <taxon>Streptophyta</taxon>
        <taxon>Embryophyta</taxon>
        <taxon>Tracheophyta</taxon>
        <taxon>Spermatophyta</taxon>
        <taxon>Magnoliopsida</taxon>
        <taxon>Liliopsida</taxon>
        <taxon>Araceae</taxon>
        <taxon>Lemnoideae</taxon>
        <taxon>Spirodela</taxon>
    </lineage>
</organism>
<keyword evidence="4" id="KW-0539">Nucleus</keyword>
<name>A0A7I8KUK0_SPIIN</name>
<dbReference type="EMBL" id="LR746272">
    <property type="protein sequence ID" value="CAA7401480.1"/>
    <property type="molecule type" value="Genomic_DNA"/>
</dbReference>
<evidence type="ECO:0000256" key="4">
    <source>
        <dbReference type="ARBA" id="ARBA00023242"/>
    </source>
</evidence>
<evidence type="ECO:0000313" key="8">
    <source>
        <dbReference type="Proteomes" id="UP000663760"/>
    </source>
</evidence>
<feature type="domain" description="NAC" evidence="6">
    <location>
        <begin position="13"/>
        <end position="171"/>
    </location>
</feature>
<feature type="region of interest" description="Disordered" evidence="5">
    <location>
        <begin position="251"/>
        <end position="289"/>
    </location>
</feature>
<feature type="compositionally biased region" description="Basic and acidic residues" evidence="5">
    <location>
        <begin position="257"/>
        <end position="289"/>
    </location>
</feature>
<dbReference type="SUPFAM" id="SSF101941">
    <property type="entry name" value="NAC domain"/>
    <property type="match status" value="1"/>
</dbReference>
<evidence type="ECO:0000256" key="5">
    <source>
        <dbReference type="SAM" id="MobiDB-lite"/>
    </source>
</evidence>
<dbReference type="PANTHER" id="PTHR31079:SF9">
    <property type="entry name" value="SUPPRESSOR OF GAMMA RESPONSE 1"/>
    <property type="match status" value="1"/>
</dbReference>
<accession>A0A7I8KUK0</accession>
<evidence type="ECO:0000256" key="2">
    <source>
        <dbReference type="ARBA" id="ARBA00023125"/>
    </source>
</evidence>
<dbReference type="Proteomes" id="UP000663760">
    <property type="component" value="Chromosome 9"/>
</dbReference>
<evidence type="ECO:0000259" key="6">
    <source>
        <dbReference type="PROSITE" id="PS51005"/>
    </source>
</evidence>
<protein>
    <recommendedName>
        <fullName evidence="6">NAC domain-containing protein</fullName>
    </recommendedName>
</protein>
<dbReference type="Gene3D" id="2.170.150.80">
    <property type="entry name" value="NAC domain"/>
    <property type="match status" value="1"/>
</dbReference>
<keyword evidence="1" id="KW-0805">Transcription regulation</keyword>
<keyword evidence="3" id="KW-0804">Transcription</keyword>
<reference evidence="7" key="1">
    <citation type="submission" date="2020-02" db="EMBL/GenBank/DDBJ databases">
        <authorList>
            <person name="Scholz U."/>
            <person name="Mascher M."/>
            <person name="Fiebig A."/>
        </authorList>
    </citation>
    <scope>NUCLEOTIDE SEQUENCE</scope>
</reference>
<dbReference type="OrthoDB" id="1882130at2759"/>
<evidence type="ECO:0000256" key="1">
    <source>
        <dbReference type="ARBA" id="ARBA00023015"/>
    </source>
</evidence>
<sequence length="396" mass="44073">MLLITVVKEWPGLPRGVKFDPSDQELLWHLLAKVGKGDPKPHPFIDEFIPTLEEDDGICYTHPQKLPGVKKDGSVSHFFHRTFKAYNTGTRKRRKIQGDDLGDVRWHKTGKTKPVMVDGAHLGCKKIMVLYMSPVKGEKPEKTGWVMHQYHLGIDEDEKDGELVVSKLFYQQQSKPNERNEAGLPADLLEGPRKDAEPIPCPKSATPDPPAEKRCRDPGSMHSPAQVTANDEVTLTVKDCVQPDCEEIDDHGSLAMVEEKNGTEKGDMEKADRSDGGKINHQEDDATVEDPKWWDGESQFLLDSQQLAEGMALCEEFLQSQSSCEDGVAKSSKPCLADYAKIGVENLKKDLEECQKISGLDLANVDLDTPPDVRLSQLEFGSQDSFLAWGDPKVAD</sequence>
<evidence type="ECO:0000313" key="7">
    <source>
        <dbReference type="EMBL" id="CAA7401480.1"/>
    </source>
</evidence>
<dbReference type="InterPro" id="IPR044799">
    <property type="entry name" value="SOG1-like"/>
</dbReference>
<dbReference type="GO" id="GO:0000976">
    <property type="term" value="F:transcription cis-regulatory region binding"/>
    <property type="evidence" value="ECO:0007669"/>
    <property type="project" value="TreeGrafter"/>
</dbReference>
<proteinExistence type="predicted"/>
<dbReference type="Pfam" id="PF02365">
    <property type="entry name" value="NAM"/>
    <property type="match status" value="1"/>
</dbReference>
<dbReference type="InterPro" id="IPR003441">
    <property type="entry name" value="NAC-dom"/>
</dbReference>